<accession>A0A7I8X682</accession>
<dbReference type="Proteomes" id="UP000582659">
    <property type="component" value="Unassembled WGS sequence"/>
</dbReference>
<dbReference type="Pfam" id="PF04155">
    <property type="entry name" value="Ground-like"/>
    <property type="match status" value="1"/>
</dbReference>
<feature type="compositionally biased region" description="Basic and acidic residues" evidence="1">
    <location>
        <begin position="452"/>
        <end position="462"/>
    </location>
</feature>
<dbReference type="InterPro" id="IPR007284">
    <property type="entry name" value="Ground-like_dom"/>
</dbReference>
<sequence length="778" mass="86056">MILFLMVQRGSARDSMVMMEPPIKPSPELKSMLLENLNKHANNLDELEPLQTAKSRGSTTFTSKTTIELDDTQNRKTTTPILDPDGDLPFNVNQVSGLFDDSDLAKADVNSENIPFTPLSNIEDSFRLQPLNLNTLPPTPVLSPSQLPSFSLPGSNSNHQSILAISPISSSLLQSFPPGLAAPPALPRPSSNPGLPPGSVPSPSNSFPSFLVPPPNSNFPSLHSSNIPPLNSDPSPSSVPSSNQSNPPGFLSSTNPLSFSTFSPSSQPSFSTSQQNFSPSSPPLPSTQFPSFPSSGFPSSPPLATFPPLLPFSPSQQSSIPYSSPVTSPLVPFPSSPSSQTSWRVTDAQPGMSSSSPQPSLLSELSSNFVALNNSRPLSPLSTLPSLIPLPALQVAEEWSRNIRTTTVTPSTSSFPPLAVITSTLAPLDMREWRNRFYKTLKRINKKKKMTEKRPLRNHDAEGGNNILRNLTNDGLKAFDIEKSGYDYSKAQQGRPQTPGVQSQLQEYAFAGNRSLEALQPVSLRESKERSKNKFQKAKVQPLPYRQFQIDNDADDIETPCPAVGCNAKSHNPWIFQNDVILDNTDTCNNDKLRKLAERLIIPTDAETSKRLIQKRFEEELDRFFNVICGTGFFSYIAHTDDFCLVNMVRRLYASGLVLASISVVCGFYILAGRDDLLPLQEDSEFVNIPEEYRENLPEFDVLPTFEEEDSDDEDENELIDRTLRLRKIIQDKEDALRLAEEYNQLIRPEDFVQAEEDDSGDVEFIPVPRRRAVYYID</sequence>
<organism evidence="3 4">
    <name type="scientific">Bursaphelenchus xylophilus</name>
    <name type="common">Pinewood nematode worm</name>
    <name type="synonym">Aphelenchoides xylophilus</name>
    <dbReference type="NCBI Taxonomy" id="6326"/>
    <lineage>
        <taxon>Eukaryota</taxon>
        <taxon>Metazoa</taxon>
        <taxon>Ecdysozoa</taxon>
        <taxon>Nematoda</taxon>
        <taxon>Chromadorea</taxon>
        <taxon>Rhabditida</taxon>
        <taxon>Tylenchina</taxon>
        <taxon>Tylenchomorpha</taxon>
        <taxon>Aphelenchoidea</taxon>
        <taxon>Aphelenchoididae</taxon>
        <taxon>Bursaphelenchus</taxon>
    </lineage>
</organism>
<protein>
    <submittedName>
        <fullName evidence="3">(pine wood nematode) hypothetical protein</fullName>
    </submittedName>
</protein>
<comment type="caution">
    <text evidence="3">The sequence shown here is derived from an EMBL/GenBank/DDBJ whole genome shotgun (WGS) entry which is preliminary data.</text>
</comment>
<feature type="region of interest" description="Disordered" evidence="1">
    <location>
        <begin position="317"/>
        <end position="360"/>
    </location>
</feature>
<feature type="compositionally biased region" description="Low complexity" evidence="1">
    <location>
        <begin position="317"/>
        <end position="330"/>
    </location>
</feature>
<proteinExistence type="predicted"/>
<feature type="compositionally biased region" description="Low complexity" evidence="1">
    <location>
        <begin position="218"/>
        <end position="279"/>
    </location>
</feature>
<feature type="domain" description="Ground-like" evidence="2">
    <location>
        <begin position="587"/>
        <end position="646"/>
    </location>
</feature>
<feature type="compositionally biased region" description="Low complexity" evidence="1">
    <location>
        <begin position="286"/>
        <end position="298"/>
    </location>
</feature>
<evidence type="ECO:0000256" key="1">
    <source>
        <dbReference type="SAM" id="MobiDB-lite"/>
    </source>
</evidence>
<evidence type="ECO:0000259" key="2">
    <source>
        <dbReference type="Pfam" id="PF04155"/>
    </source>
</evidence>
<dbReference type="EMBL" id="CAJFDI010000005">
    <property type="protein sequence ID" value="CAD5231777.1"/>
    <property type="molecule type" value="Genomic_DNA"/>
</dbReference>
<feature type="region of interest" description="Disordered" evidence="1">
    <location>
        <begin position="448"/>
        <end position="467"/>
    </location>
</feature>
<gene>
    <name evidence="3" type="ORF">BXYJ_LOCUS11873</name>
</gene>
<dbReference type="OrthoDB" id="5775991at2759"/>
<feature type="compositionally biased region" description="Low complexity" evidence="1">
    <location>
        <begin position="201"/>
        <end position="210"/>
    </location>
</feature>
<name>A0A7I8X682_BURXY</name>
<reference evidence="3" key="1">
    <citation type="submission" date="2020-09" db="EMBL/GenBank/DDBJ databases">
        <authorList>
            <person name="Kikuchi T."/>
        </authorList>
    </citation>
    <scope>NUCLEOTIDE SEQUENCE</scope>
    <source>
        <strain evidence="3">Ka4C1</strain>
    </source>
</reference>
<feature type="region of interest" description="Disordered" evidence="1">
    <location>
        <begin position="180"/>
        <end position="299"/>
    </location>
</feature>
<dbReference type="AlphaFoldDB" id="A0A7I8X682"/>
<evidence type="ECO:0000313" key="4">
    <source>
        <dbReference type="Proteomes" id="UP000659654"/>
    </source>
</evidence>
<dbReference type="Proteomes" id="UP000659654">
    <property type="component" value="Unassembled WGS sequence"/>
</dbReference>
<dbReference type="EMBL" id="CAJFCV020000005">
    <property type="protein sequence ID" value="CAG9123172.1"/>
    <property type="molecule type" value="Genomic_DNA"/>
</dbReference>
<evidence type="ECO:0000313" key="3">
    <source>
        <dbReference type="EMBL" id="CAD5231777.1"/>
    </source>
</evidence>
<keyword evidence="4" id="KW-1185">Reference proteome</keyword>